<sequence length="39" mass="4385">MVCSGTLNITVGPNNAGKMEVIAVPEYYWLSKMNFTYEI</sequence>
<dbReference type="Proteomes" id="UP000183569">
    <property type="component" value="Unassembled WGS sequence"/>
</dbReference>
<gene>
    <name evidence="1" type="ORF">SAMN02927897_01909</name>
</gene>
<protein>
    <submittedName>
        <fullName evidence="1">Uncharacterized protein</fullName>
    </submittedName>
</protein>
<comment type="caution">
    <text evidence="1">The sequence shown here is derived from an EMBL/GenBank/DDBJ whole genome shotgun (WGS) entry which is preliminary data.</text>
</comment>
<evidence type="ECO:0000313" key="1">
    <source>
        <dbReference type="EMBL" id="SCX47876.1"/>
    </source>
</evidence>
<dbReference type="EMBL" id="FMUI01000004">
    <property type="protein sequence ID" value="SCX47876.1"/>
    <property type="molecule type" value="Genomic_DNA"/>
</dbReference>
<accession>A0A1G4Y3A0</accession>
<dbReference type="AlphaFoldDB" id="A0A1G4Y3A0"/>
<name>A0A1G4Y3A0_9ENTR</name>
<proteinExistence type="predicted"/>
<reference evidence="1 2" key="1">
    <citation type="submission" date="2016-10" db="EMBL/GenBank/DDBJ databases">
        <authorList>
            <person name="Varghese N."/>
            <person name="Submissions S."/>
        </authorList>
    </citation>
    <scope>NUCLEOTIDE SEQUENCE [LARGE SCALE GENOMIC DNA]</scope>
    <source>
        <strain evidence="1 2">CGMCC 1.12102</strain>
    </source>
</reference>
<evidence type="ECO:0000313" key="2">
    <source>
        <dbReference type="Proteomes" id="UP000183569"/>
    </source>
</evidence>
<organism evidence="1 2">
    <name type="scientific">Kosakonia sacchari</name>
    <dbReference type="NCBI Taxonomy" id="1158459"/>
    <lineage>
        <taxon>Bacteria</taxon>
        <taxon>Pseudomonadati</taxon>
        <taxon>Pseudomonadota</taxon>
        <taxon>Gammaproteobacteria</taxon>
        <taxon>Enterobacterales</taxon>
        <taxon>Enterobacteriaceae</taxon>
        <taxon>Kosakonia</taxon>
    </lineage>
</organism>